<dbReference type="EMBL" id="CP042344">
    <property type="protein sequence ID" value="QEA12918.1"/>
    <property type="molecule type" value="Genomic_DNA"/>
</dbReference>
<keyword evidence="1" id="KW-0472">Membrane</keyword>
<keyword evidence="3" id="KW-1185">Reference proteome</keyword>
<name>A0A5B8RW08_9BURK</name>
<dbReference type="KEGG" id="cof:FOZ74_07685"/>
<protein>
    <submittedName>
        <fullName evidence="2">DUF2214 family protein</fullName>
    </submittedName>
</protein>
<reference evidence="2 3" key="1">
    <citation type="submission" date="2019-07" db="EMBL/GenBank/DDBJ databases">
        <title>Complete genome sequence of Comamonas sp. NLF 7-7 isolated from livestock.</title>
        <authorList>
            <person name="Kim D.H."/>
            <person name="Kim J.G."/>
        </authorList>
    </citation>
    <scope>NUCLEOTIDE SEQUENCE [LARGE SCALE GENOMIC DNA]</scope>
    <source>
        <strain evidence="2 3">NLF 7-7</strain>
    </source>
</reference>
<keyword evidence="1" id="KW-1133">Transmembrane helix</keyword>
<dbReference type="OrthoDB" id="826511at2"/>
<sequence>MILESVLAFAHIMAFIMLATFMTTETALCRADWVNPKVVDRLVRMNALSLLSAAIVLATGWARTFWGVKGSSWYWAQHLLHGKIALLVAMTVLLYLARRHYLAWQGRLAQGGPLPDAAELKRARVLVMWSAHLMIVVVVLAVLLARGVGTR</sequence>
<evidence type="ECO:0000313" key="3">
    <source>
        <dbReference type="Proteomes" id="UP000321199"/>
    </source>
</evidence>
<evidence type="ECO:0000256" key="1">
    <source>
        <dbReference type="SAM" id="Phobius"/>
    </source>
</evidence>
<keyword evidence="1" id="KW-0812">Transmembrane</keyword>
<evidence type="ECO:0000313" key="2">
    <source>
        <dbReference type="EMBL" id="QEA12918.1"/>
    </source>
</evidence>
<gene>
    <name evidence="2" type="ORF">FOZ74_07685</name>
</gene>
<feature type="transmembrane region" description="Helical" evidence="1">
    <location>
        <begin position="78"/>
        <end position="97"/>
    </location>
</feature>
<feature type="transmembrane region" description="Helical" evidence="1">
    <location>
        <begin position="125"/>
        <end position="145"/>
    </location>
</feature>
<organism evidence="2 3">
    <name type="scientific">Comamonas flocculans</name>
    <dbReference type="NCBI Taxonomy" id="2597701"/>
    <lineage>
        <taxon>Bacteria</taxon>
        <taxon>Pseudomonadati</taxon>
        <taxon>Pseudomonadota</taxon>
        <taxon>Betaproteobacteria</taxon>
        <taxon>Burkholderiales</taxon>
        <taxon>Comamonadaceae</taxon>
        <taxon>Comamonas</taxon>
    </lineage>
</organism>
<dbReference type="Pfam" id="PF09980">
    <property type="entry name" value="DUF2214"/>
    <property type="match status" value="1"/>
</dbReference>
<proteinExistence type="predicted"/>
<dbReference type="InterPro" id="IPR018706">
    <property type="entry name" value="DUF2214_membrane"/>
</dbReference>
<accession>A0A5B8RW08</accession>
<feature type="transmembrane region" description="Helical" evidence="1">
    <location>
        <begin position="45"/>
        <end position="66"/>
    </location>
</feature>
<dbReference type="RefSeq" id="WP_146912511.1">
    <property type="nucleotide sequence ID" value="NZ_CP042344.1"/>
</dbReference>
<dbReference type="Proteomes" id="UP000321199">
    <property type="component" value="Chromosome"/>
</dbReference>
<dbReference type="AlphaFoldDB" id="A0A5B8RW08"/>
<feature type="transmembrane region" description="Helical" evidence="1">
    <location>
        <begin position="6"/>
        <end position="24"/>
    </location>
</feature>